<dbReference type="Pfam" id="PF08238">
    <property type="entry name" value="Sel1"/>
    <property type="match status" value="7"/>
</dbReference>
<evidence type="ECO:0000313" key="5">
    <source>
        <dbReference type="EMBL" id="WWC87074.1"/>
    </source>
</evidence>
<dbReference type="InterPro" id="IPR006597">
    <property type="entry name" value="Sel1-like"/>
</dbReference>
<evidence type="ECO:0000313" key="6">
    <source>
        <dbReference type="Proteomes" id="UP001355207"/>
    </source>
</evidence>
<accession>A0AAX4JNX6</accession>
<organism evidence="5 6">
    <name type="scientific">Kwoniella dendrophila CBS 6074</name>
    <dbReference type="NCBI Taxonomy" id="1295534"/>
    <lineage>
        <taxon>Eukaryota</taxon>
        <taxon>Fungi</taxon>
        <taxon>Dikarya</taxon>
        <taxon>Basidiomycota</taxon>
        <taxon>Agaricomycotina</taxon>
        <taxon>Tremellomycetes</taxon>
        <taxon>Tremellales</taxon>
        <taxon>Cryptococcaceae</taxon>
        <taxon>Kwoniella</taxon>
    </lineage>
</organism>
<keyword evidence="3" id="KW-0812">Transmembrane</keyword>
<evidence type="ECO:0000256" key="2">
    <source>
        <dbReference type="SAM" id="MobiDB-lite"/>
    </source>
</evidence>
<keyword evidence="3" id="KW-1133">Transmembrane helix</keyword>
<keyword evidence="6" id="KW-1185">Reference proteome</keyword>
<gene>
    <name evidence="5" type="ORF">L201_001960</name>
</gene>
<protein>
    <recommendedName>
        <fullName evidence="7">SEL1 protein</fullName>
    </recommendedName>
</protein>
<dbReference type="GO" id="GO:0036503">
    <property type="term" value="P:ERAD pathway"/>
    <property type="evidence" value="ECO:0007669"/>
    <property type="project" value="TreeGrafter"/>
</dbReference>
<dbReference type="SUPFAM" id="SSF81901">
    <property type="entry name" value="HCP-like"/>
    <property type="match status" value="3"/>
</dbReference>
<feature type="signal peptide" evidence="4">
    <location>
        <begin position="1"/>
        <end position="33"/>
    </location>
</feature>
<name>A0AAX4JNX6_9TREE</name>
<proteinExistence type="inferred from homology"/>
<evidence type="ECO:0000256" key="4">
    <source>
        <dbReference type="SAM" id="SignalP"/>
    </source>
</evidence>
<evidence type="ECO:0000256" key="1">
    <source>
        <dbReference type="ARBA" id="ARBA00038101"/>
    </source>
</evidence>
<keyword evidence="3" id="KW-0472">Membrane</keyword>
<dbReference type="PANTHER" id="PTHR11102">
    <property type="entry name" value="SEL-1-LIKE PROTEIN"/>
    <property type="match status" value="1"/>
</dbReference>
<dbReference type="Gene3D" id="1.25.40.10">
    <property type="entry name" value="Tetratricopeptide repeat domain"/>
    <property type="match status" value="3"/>
</dbReference>
<feature type="chain" id="PRO_5043466736" description="SEL1 protein" evidence="4">
    <location>
        <begin position="34"/>
        <end position="926"/>
    </location>
</feature>
<dbReference type="SMART" id="SM00671">
    <property type="entry name" value="SEL1"/>
    <property type="match status" value="7"/>
</dbReference>
<dbReference type="AlphaFoldDB" id="A0AAX4JNX6"/>
<comment type="similarity">
    <text evidence="1">Belongs to the sel-1 family.</text>
</comment>
<dbReference type="RefSeq" id="XP_066073837.1">
    <property type="nucleotide sequence ID" value="XM_066217740.1"/>
</dbReference>
<keyword evidence="4" id="KW-0732">Signal</keyword>
<dbReference type="PANTHER" id="PTHR11102:SF147">
    <property type="entry name" value="SEL1L ADAPTOR SUBUNIT OF ERAD E3 UBIQUITIN LIGASE"/>
    <property type="match status" value="1"/>
</dbReference>
<dbReference type="InterPro" id="IPR011990">
    <property type="entry name" value="TPR-like_helical_dom_sf"/>
</dbReference>
<feature type="region of interest" description="Disordered" evidence="2">
    <location>
        <begin position="832"/>
        <end position="871"/>
    </location>
</feature>
<dbReference type="Proteomes" id="UP001355207">
    <property type="component" value="Chromosome 2"/>
</dbReference>
<feature type="transmembrane region" description="Helical" evidence="3">
    <location>
        <begin position="888"/>
        <end position="905"/>
    </location>
</feature>
<evidence type="ECO:0000256" key="3">
    <source>
        <dbReference type="SAM" id="Phobius"/>
    </source>
</evidence>
<dbReference type="GeneID" id="91092632"/>
<reference evidence="5 6" key="1">
    <citation type="submission" date="2024-01" db="EMBL/GenBank/DDBJ databases">
        <title>Comparative genomics of Cryptococcus and Kwoniella reveals pathogenesis evolution and contrasting modes of karyotype evolution via chromosome fusion or intercentromeric recombination.</title>
        <authorList>
            <person name="Coelho M.A."/>
            <person name="David-Palma M."/>
            <person name="Shea T."/>
            <person name="Bowers K."/>
            <person name="McGinley-Smith S."/>
            <person name="Mohammad A.W."/>
            <person name="Gnirke A."/>
            <person name="Yurkov A.M."/>
            <person name="Nowrousian M."/>
            <person name="Sun S."/>
            <person name="Cuomo C.A."/>
            <person name="Heitman J."/>
        </authorList>
    </citation>
    <scope>NUCLEOTIDE SEQUENCE [LARGE SCALE GENOMIC DNA]</scope>
    <source>
        <strain evidence="5 6">CBS 6074</strain>
    </source>
</reference>
<dbReference type="GO" id="GO:0005789">
    <property type="term" value="C:endoplasmic reticulum membrane"/>
    <property type="evidence" value="ECO:0007669"/>
    <property type="project" value="TreeGrafter"/>
</dbReference>
<evidence type="ECO:0008006" key="7">
    <source>
        <dbReference type="Google" id="ProtNLM"/>
    </source>
</evidence>
<dbReference type="EMBL" id="CP144099">
    <property type="protein sequence ID" value="WWC87074.1"/>
    <property type="molecule type" value="Genomic_DNA"/>
</dbReference>
<sequence>MPSLRRRNRSTFLLFTLLLSISLLSTSTSFVSAEEVEQQQEHIDNAVLDVCAPLREAQAIINSLAPSQNAHLEHKITSVITPFSSKGWSDGLGWGHEGPLSTTFRLLPRLINSLLSSPKTFLSKIPIIGSDSKPRKAAKIGRARRERIEKLLGLIDQAEKNGCQEAYGVRGKLRMFPPKGMKQDLPASYASYKQYLQHTADPEAQFMVGFYHATGLGGVEQDQGKALLYYTFAAVQGYRPASMALGYRHWAGIGVKEDCMLALDHYQTAAEKSYQTFLSGPPGGLTLPLTNTRLSDRVGGIYGPHASWASTGSNAMRPAIRATMASARGETEKEILEYYQYHSDRDSHIYTVRLGRLFYLGSVYFSHAGVSAGAEGIGEIPQDFKKAKEYFLKVARVLWPKDFENDGSVAKRRKFSKEQEDQIREPAMVAAAFLGRMSLRGEGSKPDYRRARLWYERAAEFGDREALNGLGIIHRDGLVVPQDKQKAFHYFQASASQDLAEAQVNLAKLHLERGEVAQANAYLEVALRHGATFEAFHLLGKIHSSNAMSGKPGMCGVAVAYEKLVAERGNWKQDFVGDADKSWLRGEEDKAFIGWYIGSEIGYESAQNNIAFLLEKGFKLGHPVTSSTKDKSNSVLGIDLDSENRVNEVDKQRALTLWIRSANQDNVDAMVKVGDYYYQSPDSYDRAVAYYQTAADTQTSSMAYWNLGWMYENGHGVPRDWHLAKRFYDLAGETSLEAYLPVTLSLIKLYAKSWWIDIQTRGAVPGLSLFEPDPNPQLQLSTWTKIKGLFSDSPLIPNKPRLGLDLDENDEAYELIADEDYYDANDNNNNDNWNFRSRHPNGNGLEEEDGNDGYVEDHSGSGSGWTSRHQQDNADAEFDEFDDLVEDLVLVVVLLGTIGLIWLRGRWAQRERERQDRRRRDGEAAR</sequence>
<dbReference type="InterPro" id="IPR050767">
    <property type="entry name" value="Sel1_AlgK"/>
</dbReference>